<feature type="transmembrane region" description="Helical" evidence="1">
    <location>
        <begin position="91"/>
        <end position="116"/>
    </location>
</feature>
<proteinExistence type="predicted"/>
<feature type="transmembrane region" description="Helical" evidence="1">
    <location>
        <begin position="226"/>
        <end position="250"/>
    </location>
</feature>
<evidence type="ECO:0000313" key="3">
    <source>
        <dbReference type="Proteomes" id="UP000040576"/>
    </source>
</evidence>
<evidence type="ECO:0000256" key="1">
    <source>
        <dbReference type="SAM" id="Phobius"/>
    </source>
</evidence>
<evidence type="ECO:0000313" key="2">
    <source>
        <dbReference type="EMBL" id="CEE02637.1"/>
    </source>
</evidence>
<accession>A0A090IY31</accession>
<keyword evidence="1" id="KW-0812">Transmembrane</keyword>
<feature type="transmembrane region" description="Helical" evidence="1">
    <location>
        <begin position="195"/>
        <end position="214"/>
    </location>
</feature>
<gene>
    <name evidence="2" type="ORF">BT1A1_2846</name>
</gene>
<dbReference type="RefSeq" id="WP_034772333.1">
    <property type="nucleotide sequence ID" value="NZ_CCRF01000081.1"/>
</dbReference>
<dbReference type="AlphaFoldDB" id="A0A090IY31"/>
<dbReference type="Proteomes" id="UP000040576">
    <property type="component" value="Unassembled WGS sequence"/>
</dbReference>
<feature type="transmembrane region" description="Helical" evidence="1">
    <location>
        <begin position="166"/>
        <end position="188"/>
    </location>
</feature>
<keyword evidence="1" id="KW-1133">Transmembrane helix</keyword>
<feature type="transmembrane region" description="Helical" evidence="1">
    <location>
        <begin position="21"/>
        <end position="39"/>
    </location>
</feature>
<feature type="transmembrane region" description="Helical" evidence="1">
    <location>
        <begin position="59"/>
        <end position="82"/>
    </location>
</feature>
<sequence length="258" mass="28979">MKKKSIRTKLAIDLFTLQGKWTVWFLKIMFVVYIAHILYPLIHNGESVRAVDDFYARSYIFGNIYMLVIGIITSISCLPYYVQNGITRRDYFFGATIGTLGLAIIIPLVALIIHFLTKGMIDWTNLPIDLKGLTEASAAEEDPFIAQMILAVIYAPSVVEISGLSILVFTVNLFFYYVIGWMIGAGFYRFGGIKGMMFIVLALAIFLINSGIWGNPVPAWLPIPDLTLSFYAIIGTVSLIFIVLGIIRLVTRNMRIKL</sequence>
<dbReference type="EMBL" id="CCRF01000081">
    <property type="protein sequence ID" value="CEE02637.1"/>
    <property type="molecule type" value="Genomic_DNA"/>
</dbReference>
<name>A0A090IY31_9BACI</name>
<organism evidence="2 3">
    <name type="scientific">Caldibacillus thermoamylovorans</name>
    <dbReference type="NCBI Taxonomy" id="35841"/>
    <lineage>
        <taxon>Bacteria</taxon>
        <taxon>Bacillati</taxon>
        <taxon>Bacillota</taxon>
        <taxon>Bacilli</taxon>
        <taxon>Bacillales</taxon>
        <taxon>Bacillaceae</taxon>
        <taxon>Caldibacillus</taxon>
    </lineage>
</organism>
<protein>
    <submittedName>
        <fullName evidence="2">Putative membrane protein</fullName>
    </submittedName>
</protein>
<keyword evidence="1" id="KW-0472">Membrane</keyword>
<keyword evidence="3" id="KW-1185">Reference proteome</keyword>
<reference evidence="2 3" key="1">
    <citation type="submission" date="2014-07" db="EMBL/GenBank/DDBJ databases">
        <authorList>
            <person name="Wibberg Daniel"/>
        </authorList>
    </citation>
    <scope>NUCLEOTIDE SEQUENCE [LARGE SCALE GENOMIC DNA]</scope>
</reference>